<gene>
    <name evidence="1" type="ORF">ECE50_011270</name>
</gene>
<dbReference type="AlphaFoldDB" id="A0A3S1AY59"/>
<protein>
    <submittedName>
        <fullName evidence="1">DUF4199 domain-containing protein</fullName>
    </submittedName>
</protein>
<name>A0A3S1AY59_9BACT</name>
<dbReference type="OrthoDB" id="678029at2"/>
<comment type="caution">
    <text evidence="1">The sequence shown here is derived from an EMBL/GenBank/DDBJ whole genome shotgun (WGS) entry which is preliminary data.</text>
</comment>
<dbReference type="InterPro" id="IPR025250">
    <property type="entry name" value="DUF4199"/>
</dbReference>
<proteinExistence type="predicted"/>
<sequence>MTNKPHVAYGLITALVLILISITTFLLKINTESWVGWLSGIALVAGVVLSCIAFSKQAVGGTFGSIFANGFRTTAVITVISVIFTVLLVYIFPDMKEQALEAARKKMEQQNQSEEVIEQGLAMTRKIFLPLIIGTTLFGNVMMGVIGSLIGAAIGKKNLKSASDLPSDNL</sequence>
<evidence type="ECO:0000313" key="1">
    <source>
        <dbReference type="EMBL" id="NSL87415.1"/>
    </source>
</evidence>
<reference evidence="1" key="1">
    <citation type="submission" date="2020-05" db="EMBL/GenBank/DDBJ databases">
        <title>Chitinophaga laudate sp. nov., isolated from a tropical peat swamp.</title>
        <authorList>
            <person name="Goh C.B.S."/>
            <person name="Lee M.S."/>
            <person name="Parimannan S."/>
            <person name="Pasbakhsh P."/>
            <person name="Yule C.M."/>
            <person name="Rajandas H."/>
            <person name="Loke S."/>
            <person name="Croft L."/>
            <person name="Tan J.B.L."/>
        </authorList>
    </citation>
    <scope>NUCLEOTIDE SEQUENCE</scope>
    <source>
        <strain evidence="1">Mgbs1</strain>
    </source>
</reference>
<evidence type="ECO:0000313" key="2">
    <source>
        <dbReference type="Proteomes" id="UP000281028"/>
    </source>
</evidence>
<dbReference type="EMBL" id="RIAR02000001">
    <property type="protein sequence ID" value="NSL87415.1"/>
    <property type="molecule type" value="Genomic_DNA"/>
</dbReference>
<dbReference type="Pfam" id="PF13858">
    <property type="entry name" value="DUF4199"/>
    <property type="match status" value="1"/>
</dbReference>
<accession>A0A3S1AY59</accession>
<organism evidence="1 2">
    <name type="scientific">Chitinophaga solisilvae</name>
    <dbReference type="NCBI Taxonomy" id="1233460"/>
    <lineage>
        <taxon>Bacteria</taxon>
        <taxon>Pseudomonadati</taxon>
        <taxon>Bacteroidota</taxon>
        <taxon>Chitinophagia</taxon>
        <taxon>Chitinophagales</taxon>
        <taxon>Chitinophagaceae</taxon>
        <taxon>Chitinophaga</taxon>
    </lineage>
</organism>
<dbReference type="Proteomes" id="UP000281028">
    <property type="component" value="Unassembled WGS sequence"/>
</dbReference>
<keyword evidence="2" id="KW-1185">Reference proteome</keyword>